<feature type="compositionally biased region" description="Basic and acidic residues" evidence="1">
    <location>
        <begin position="124"/>
        <end position="135"/>
    </location>
</feature>
<dbReference type="AlphaFoldDB" id="A0A8B7Y511"/>
<dbReference type="InterPro" id="IPR003533">
    <property type="entry name" value="Doublecortin_dom"/>
</dbReference>
<feature type="compositionally biased region" description="Low complexity" evidence="1">
    <location>
        <begin position="85"/>
        <end position="99"/>
    </location>
</feature>
<dbReference type="OMA" id="XETSARV"/>
<dbReference type="PANTHER" id="PTHR46302">
    <property type="entry name" value="DOUBLECORTIN DOMAIN-CONTAINING PROTEIN 1"/>
    <property type="match status" value="1"/>
</dbReference>
<dbReference type="GO" id="GO:0030496">
    <property type="term" value="C:midbody"/>
    <property type="evidence" value="ECO:0007669"/>
    <property type="project" value="TreeGrafter"/>
</dbReference>
<dbReference type="RefSeq" id="XP_022088289.1">
    <property type="nucleotide sequence ID" value="XM_022232597.1"/>
</dbReference>
<reference evidence="4 5" key="1">
    <citation type="submission" date="2025-04" db="UniProtKB">
        <authorList>
            <consortium name="RefSeq"/>
        </authorList>
    </citation>
    <scope>IDENTIFICATION</scope>
</reference>
<evidence type="ECO:0000313" key="3">
    <source>
        <dbReference type="Proteomes" id="UP000694845"/>
    </source>
</evidence>
<feature type="region of interest" description="Disordered" evidence="1">
    <location>
        <begin position="987"/>
        <end position="1009"/>
    </location>
</feature>
<evidence type="ECO:0000313" key="5">
    <source>
        <dbReference type="RefSeq" id="XP_022088289.1"/>
    </source>
</evidence>
<dbReference type="Proteomes" id="UP000694845">
    <property type="component" value="Unplaced"/>
</dbReference>
<dbReference type="InterPro" id="IPR043188">
    <property type="entry name" value="DCDC1"/>
</dbReference>
<dbReference type="Gene3D" id="3.10.20.230">
    <property type="entry name" value="Doublecortin domain"/>
    <property type="match status" value="2"/>
</dbReference>
<dbReference type="CDD" id="cd17156">
    <property type="entry name" value="DCX1_DCDC5"/>
    <property type="match status" value="1"/>
</dbReference>
<dbReference type="GO" id="GO:1902412">
    <property type="term" value="P:regulation of mitotic cytokinesis"/>
    <property type="evidence" value="ECO:0007669"/>
    <property type="project" value="InterPro"/>
</dbReference>
<feature type="compositionally biased region" description="Acidic residues" evidence="1">
    <location>
        <begin position="100"/>
        <end position="119"/>
    </location>
</feature>
<evidence type="ECO:0000259" key="2">
    <source>
        <dbReference type="PROSITE" id="PS50309"/>
    </source>
</evidence>
<keyword evidence="3" id="KW-1185">Reference proteome</keyword>
<dbReference type="SUPFAM" id="SSF89837">
    <property type="entry name" value="Doublecortin (DC)"/>
    <property type="match status" value="3"/>
</dbReference>
<accession>A0A8B7Y511</accession>
<feature type="domain" description="Doublecortin" evidence="2">
    <location>
        <begin position="1019"/>
        <end position="1095"/>
    </location>
</feature>
<dbReference type="InterPro" id="IPR036572">
    <property type="entry name" value="Doublecortin_dom_sf"/>
</dbReference>
<feature type="domain" description="Doublecortin" evidence="2">
    <location>
        <begin position="322"/>
        <end position="368"/>
    </location>
</feature>
<dbReference type="KEGG" id="aplc:110977996"/>
<dbReference type="Pfam" id="PF24478">
    <property type="entry name" value="DCX2_DCDC1"/>
    <property type="match status" value="1"/>
</dbReference>
<gene>
    <name evidence="4 5" type="primary">LOC110977996</name>
</gene>
<dbReference type="OrthoDB" id="10067468at2759"/>
<feature type="compositionally biased region" description="Polar residues" evidence="1">
    <location>
        <begin position="989"/>
        <end position="1003"/>
    </location>
</feature>
<dbReference type="PROSITE" id="PS50231">
    <property type="entry name" value="RICIN_B_LECTIN"/>
    <property type="match status" value="1"/>
</dbReference>
<dbReference type="InterPro" id="IPR056415">
    <property type="entry name" value="DCX2_DCDC1"/>
</dbReference>
<feature type="region of interest" description="Disordered" evidence="1">
    <location>
        <begin position="84"/>
        <end position="135"/>
    </location>
</feature>
<proteinExistence type="predicted"/>
<evidence type="ECO:0000313" key="4">
    <source>
        <dbReference type="RefSeq" id="XP_022088288.1"/>
    </source>
</evidence>
<dbReference type="CDD" id="cd17158">
    <property type="entry name" value="DCX3_DCDC5"/>
    <property type="match status" value="1"/>
</dbReference>
<organism evidence="3 4">
    <name type="scientific">Acanthaster planci</name>
    <name type="common">Crown-of-thorns starfish</name>
    <dbReference type="NCBI Taxonomy" id="133434"/>
    <lineage>
        <taxon>Eukaryota</taxon>
        <taxon>Metazoa</taxon>
        <taxon>Echinodermata</taxon>
        <taxon>Eleutherozoa</taxon>
        <taxon>Asterozoa</taxon>
        <taxon>Asteroidea</taxon>
        <taxon>Valvatacea</taxon>
        <taxon>Valvatida</taxon>
        <taxon>Acanthasteridae</taxon>
        <taxon>Acanthaster</taxon>
    </lineage>
</organism>
<sequence>MPQLALSVIEKWKVDKHFADEETPAQGLAVGLEKRQQGNPYQQWVFTEDGFIHAMAEPELVLTYIEAKPQDDDAIAMEMMMGFSQQQQAAERQQQQAPTDPDDPYGADPDFDSNEEGEESGGGGEKKDASKKEGDTFPGQVYAVAVIPRMPARHPWAKAQRWALKQERLDNLGQWKHTKAQNPLWNKLAYSWPVNSQGEWNEDCDWPMEGYLIPYAPPIKKMTRKPSGSEGELAYGQDQKDSPLRTVPLRLRVLKNGERDVQRMAHIVGPDLTNMMRDLNRTAMNGKRPHRRSQSREKSVEKLEEEMAQKRQAKKDEVKALEFQLFLDRCTSLLNLPFAARRLFDESGREHFSLDDLQRDQLVFVSCGEAWSDPNLSSQEQQRRTILATLVADVGAIKQYCALRSPMNLVLDVDGALAVGSPLVVNQIAVSPEERQHILQGPTPEAEPEEAETDGDVYANLSAHERAHIASDQRAEGLKWPWERVLNASLDEVVEVNQGSASEEAAFSNVDLYKKFKPKQPKSPRSTRLSHQRFVFADGFLAVKTAPYLVVGLEQPELELSRVVLCKKNAEDASQRWEADTQGFIRSKSSPDLVLGAQMPSVALDEDSQAPGSFCGQSVTLQHGRTVRYGAANQKWSFEKETGFLDAFAADIKDKEITAANKASVCTFAVCGETPLEQTGFIVMGIKSSEPVIVCAACARSMRANHRLRRLEEATEFACAVGLAPKRGARMTGCFQCLNGKVDLSTFEASNTMAQYEKELRRLRQMSSARIIAREISAYQPVQMVKILAHRNGNGRSTEGVVMTGSTVRGLLDQCTYGLQLSTAARRLYTQDGTLILTVSDLIHWNLACYGLAGVDINEQEDEKDKTGDKRRESSSELKVSSVLRIPVEVWVSCGEPFARPEHVDYKRKLLQQQREERAGVILELEKEKHVLRQMQGRRTNGMEGPQYISTLSPDAPVMVEGGWTQPTVGEVKKSLVVHQLENHLQEVKGQQKQQTNHATTTRPMVDGSKKLYSQPNLKRVKVYKNGEPPDKHTFAWGSSVSEILQDGTARLDMRKAAVQLYTTDGQKVTSFEEIRRDQLLCLSHGDHFKGLRGSRNQVEVKANWSRARKRDGPQATEIMVTSHKHPAVKVDPFGPPSLALTASPSEADPQQ</sequence>
<feature type="compositionally biased region" description="Polar residues" evidence="1">
    <location>
        <begin position="1141"/>
        <end position="1152"/>
    </location>
</feature>
<dbReference type="GO" id="GO:0008017">
    <property type="term" value="F:microtubule binding"/>
    <property type="evidence" value="ECO:0007669"/>
    <property type="project" value="InterPro"/>
</dbReference>
<dbReference type="GO" id="GO:0035556">
    <property type="term" value="P:intracellular signal transduction"/>
    <property type="evidence" value="ECO:0007669"/>
    <property type="project" value="InterPro"/>
</dbReference>
<dbReference type="CTD" id="341019"/>
<dbReference type="PROSITE" id="PS50309">
    <property type="entry name" value="DC"/>
    <property type="match status" value="2"/>
</dbReference>
<feature type="region of interest" description="Disordered" evidence="1">
    <location>
        <begin position="283"/>
        <end position="311"/>
    </location>
</feature>
<dbReference type="RefSeq" id="XP_022088288.1">
    <property type="nucleotide sequence ID" value="XM_022232596.1"/>
</dbReference>
<feature type="compositionally biased region" description="Basic and acidic residues" evidence="1">
    <location>
        <begin position="294"/>
        <end position="311"/>
    </location>
</feature>
<feature type="region of interest" description="Disordered" evidence="1">
    <location>
        <begin position="1109"/>
        <end position="1152"/>
    </location>
</feature>
<dbReference type="SMART" id="SM00537">
    <property type="entry name" value="DCX"/>
    <property type="match status" value="1"/>
</dbReference>
<dbReference type="PANTHER" id="PTHR46302:SF3">
    <property type="entry name" value="DOUBLECORTIN DOMAIN-CONTAINING PROTEIN 1"/>
    <property type="match status" value="1"/>
</dbReference>
<name>A0A8B7Y511_ACAPL</name>
<evidence type="ECO:0000256" key="1">
    <source>
        <dbReference type="SAM" id="MobiDB-lite"/>
    </source>
</evidence>
<dbReference type="GeneID" id="110977996"/>
<protein>
    <submittedName>
        <fullName evidence="4 5">Doublecortin domain-containing protein 5-like isoform X1</fullName>
    </submittedName>
</protein>